<dbReference type="InterPro" id="IPR017853">
    <property type="entry name" value="GH"/>
</dbReference>
<dbReference type="SMART" id="SM00636">
    <property type="entry name" value="Glyco_18"/>
    <property type="match status" value="1"/>
</dbReference>
<evidence type="ECO:0000256" key="3">
    <source>
        <dbReference type="ARBA" id="ARBA00012729"/>
    </source>
</evidence>
<comment type="caution">
    <text evidence="11">The sequence shown here is derived from an EMBL/GenBank/DDBJ whole genome shotgun (WGS) entry which is preliminary data.</text>
</comment>
<evidence type="ECO:0000256" key="9">
    <source>
        <dbReference type="SAM" id="SignalP"/>
    </source>
</evidence>
<feature type="domain" description="GH18" evidence="10">
    <location>
        <begin position="165"/>
        <end position="587"/>
    </location>
</feature>
<dbReference type="CDD" id="cd00146">
    <property type="entry name" value="PKD"/>
    <property type="match status" value="1"/>
</dbReference>
<dbReference type="Gene3D" id="3.20.20.80">
    <property type="entry name" value="Glycosidases"/>
    <property type="match status" value="1"/>
</dbReference>
<evidence type="ECO:0000256" key="1">
    <source>
        <dbReference type="ARBA" id="ARBA00000822"/>
    </source>
</evidence>
<evidence type="ECO:0000256" key="8">
    <source>
        <dbReference type="RuleBase" id="RU000489"/>
    </source>
</evidence>
<dbReference type="PANTHER" id="PTHR11177:SF317">
    <property type="entry name" value="CHITINASE 12-RELATED"/>
    <property type="match status" value="1"/>
</dbReference>
<dbReference type="SUPFAM" id="SSF54556">
    <property type="entry name" value="Chitinase insertion domain"/>
    <property type="match status" value="1"/>
</dbReference>
<dbReference type="PANTHER" id="PTHR11177">
    <property type="entry name" value="CHITINASE"/>
    <property type="match status" value="1"/>
</dbReference>
<dbReference type="SUPFAM" id="SSF51445">
    <property type="entry name" value="(Trans)glycosidases"/>
    <property type="match status" value="1"/>
</dbReference>
<evidence type="ECO:0000256" key="6">
    <source>
        <dbReference type="ARBA" id="ARBA00023295"/>
    </source>
</evidence>
<dbReference type="Pfam" id="PF00704">
    <property type="entry name" value="Glyco_hydro_18"/>
    <property type="match status" value="1"/>
</dbReference>
<sequence length="844" mass="88604">MLLNKFNLVALSVAAATMSCSVLAAPGTPQLAWMETDYAIVEVDQAATAYKDLVTVKNAADVPVAWQRYSGETADHWKVKLNGNVAFEENINPASSGAGSTTLSITQGGQYALTVELCSGSGAEEACSSSPATNIVVADTDGSHLDPLPMNVDPNNGTYSTPADTVIGAYFVEWGVFGRKFTVDKIPAQSLTHILYGFIPVCGPNESLGEIESGNSLAALSRACAGTADFEVAIHDPWAAVQMPQPQSGHTYSTPYKGNYGQLMALKQRYPDLKVIPSIGGWTLSDPFFSFTDKSKRDVFVASVKKFLQTWKFFDGVDIDWEFPGGKGANTTLGDPVNDGPAYVALMRELRTMLDGLEAETGRQFELTSAIGVGYDKIDVVNYAEASQYMDYIFNMSYDFYGGWSNVTGHQTALNCGSHLTADQCNGTGVDENGEPRQGPAYTTAHGVERLLAQGVPANKLVVGAAMYGRGWTGVTQASMTDPSNPMTGVGNGAVAGSWEAGVIDYKDVVTRYENKAGVVLGYDEQAEAPWAYDPSNGDLVTYDSPRSIMAKGQYVRDLGLAGLFAWEIDADNGDILNAMQESLAGAPAGNRAPVARAGSDQQVNTAATVTLNGSSSTDSDGQIAGYQWVQTSGPALTLNGANTASATISVPDVTVDTQYVFTLTVTDNEGATATDSITVTAKAPGAQNTAPVASLTGPVTANADDVITLDASQSTDADGDTLTYDWTVPAGVNAVINGSSLSFTAGSYTTDTALSFSVSVSDGTASDAASLTVTIAKDESGTGGEGDFPAYVEGTAYQAGDQVSNGGVNFECKPYPYSGWCSGAAWAYEPGVGVYWQDAWTQL</sequence>
<dbReference type="InterPro" id="IPR050314">
    <property type="entry name" value="Glycosyl_Hydrlase_18"/>
</dbReference>
<keyword evidence="12" id="KW-1185">Reference proteome</keyword>
<dbReference type="PROSITE" id="PS51910">
    <property type="entry name" value="GH18_2"/>
    <property type="match status" value="1"/>
</dbReference>
<dbReference type="SMART" id="SM00089">
    <property type="entry name" value="PKD"/>
    <property type="match status" value="1"/>
</dbReference>
<dbReference type="InterPro" id="IPR001579">
    <property type="entry name" value="Glyco_hydro_18_chit_AS"/>
</dbReference>
<dbReference type="EMBL" id="JACYTP010000010">
    <property type="protein sequence ID" value="MBD8514026.1"/>
    <property type="molecule type" value="Genomic_DNA"/>
</dbReference>
<keyword evidence="7" id="KW-0119">Carbohydrate metabolism</keyword>
<dbReference type="Gene3D" id="3.10.50.10">
    <property type="match status" value="1"/>
</dbReference>
<dbReference type="InterPro" id="IPR035986">
    <property type="entry name" value="PKD_dom_sf"/>
</dbReference>
<dbReference type="Pfam" id="PF17963">
    <property type="entry name" value="Big_9"/>
    <property type="match status" value="1"/>
</dbReference>
<dbReference type="InterPro" id="IPR003610">
    <property type="entry name" value="CBM5/12"/>
</dbReference>
<evidence type="ECO:0000256" key="2">
    <source>
        <dbReference type="ARBA" id="ARBA00009121"/>
    </source>
</evidence>
<evidence type="ECO:0000313" key="11">
    <source>
        <dbReference type="EMBL" id="MBD8514026.1"/>
    </source>
</evidence>
<protein>
    <recommendedName>
        <fullName evidence="3">chitinase</fullName>
        <ecNumber evidence="3">3.2.1.14</ecNumber>
    </recommendedName>
</protein>
<dbReference type="RefSeq" id="WP_192016696.1">
    <property type="nucleotide sequence ID" value="NZ_JACYTP010000010.1"/>
</dbReference>
<dbReference type="InterPro" id="IPR022409">
    <property type="entry name" value="PKD/Chitinase_dom"/>
</dbReference>
<feature type="signal peptide" evidence="9">
    <location>
        <begin position="1"/>
        <end position="24"/>
    </location>
</feature>
<dbReference type="PROSITE" id="PS51257">
    <property type="entry name" value="PROKAR_LIPOPROTEIN"/>
    <property type="match status" value="1"/>
</dbReference>
<evidence type="ECO:0000256" key="5">
    <source>
        <dbReference type="ARBA" id="ARBA00023024"/>
    </source>
</evidence>
<dbReference type="CDD" id="cd12214">
    <property type="entry name" value="ChiA1_BD"/>
    <property type="match status" value="1"/>
</dbReference>
<dbReference type="Pfam" id="PF08329">
    <property type="entry name" value="ChitinaseA_N"/>
    <property type="match status" value="1"/>
</dbReference>
<dbReference type="InterPro" id="IPR029070">
    <property type="entry name" value="Chitinase_insertion_sf"/>
</dbReference>
<dbReference type="EC" id="3.2.1.14" evidence="3"/>
<dbReference type="InterPro" id="IPR014756">
    <property type="entry name" value="Ig_E-set"/>
</dbReference>
<gene>
    <name evidence="11" type="ORF">IFO68_15185</name>
</gene>
<evidence type="ECO:0000256" key="4">
    <source>
        <dbReference type="ARBA" id="ARBA00022801"/>
    </source>
</evidence>
<feature type="chain" id="PRO_5047366749" description="chitinase" evidence="9">
    <location>
        <begin position="25"/>
        <end position="844"/>
    </location>
</feature>
<comment type="similarity">
    <text evidence="2">Belongs to the glycosyl hydrolase 18 family. Chitinase class II subfamily.</text>
</comment>
<keyword evidence="6 8" id="KW-0326">Glycosidase</keyword>
<keyword evidence="4 8" id="KW-0378">Hydrolase</keyword>
<dbReference type="Pfam" id="PF22352">
    <property type="entry name" value="K319L-like_PKD"/>
    <property type="match status" value="1"/>
</dbReference>
<evidence type="ECO:0000313" key="12">
    <source>
        <dbReference type="Proteomes" id="UP000649768"/>
    </source>
</evidence>
<dbReference type="InterPro" id="IPR013783">
    <property type="entry name" value="Ig-like_fold"/>
</dbReference>
<keyword evidence="5" id="KW-0146">Chitin degradation</keyword>
<dbReference type="PROSITE" id="PS01095">
    <property type="entry name" value="GH18_1"/>
    <property type="match status" value="1"/>
</dbReference>
<keyword evidence="7" id="KW-0624">Polysaccharide degradation</keyword>
<dbReference type="SMART" id="SM00495">
    <property type="entry name" value="ChtBD3"/>
    <property type="match status" value="1"/>
</dbReference>
<evidence type="ECO:0000256" key="7">
    <source>
        <dbReference type="ARBA" id="ARBA00023326"/>
    </source>
</evidence>
<dbReference type="InterPro" id="IPR013540">
    <property type="entry name" value="ChitinaseA_N"/>
</dbReference>
<dbReference type="Gene3D" id="2.60.40.10">
    <property type="entry name" value="Immunoglobulins"/>
    <property type="match status" value="3"/>
</dbReference>
<dbReference type="SUPFAM" id="SSF49299">
    <property type="entry name" value="PKD domain"/>
    <property type="match status" value="1"/>
</dbReference>
<accession>A0ABR9BRB0</accession>
<dbReference type="CDD" id="cd06548">
    <property type="entry name" value="GH18_chitinase"/>
    <property type="match status" value="1"/>
</dbReference>
<dbReference type="SUPFAM" id="SSF81296">
    <property type="entry name" value="E set domains"/>
    <property type="match status" value="1"/>
</dbReference>
<proteinExistence type="inferred from homology"/>
<dbReference type="InterPro" id="IPR011583">
    <property type="entry name" value="Chitinase_II/V-like_cat"/>
</dbReference>
<evidence type="ECO:0000259" key="10">
    <source>
        <dbReference type="PROSITE" id="PS51910"/>
    </source>
</evidence>
<reference evidence="11 12" key="1">
    <citation type="submission" date="2020-09" db="EMBL/GenBank/DDBJ databases">
        <title>Photobacterium sp. CAU 1568 isolated from sand of Sido Beach.</title>
        <authorList>
            <person name="Kim W."/>
        </authorList>
    </citation>
    <scope>NUCLEOTIDE SEQUENCE [LARGE SCALE GENOMIC DNA]</scope>
    <source>
        <strain evidence="11 12">CAU 1568</strain>
    </source>
</reference>
<dbReference type="InterPro" id="IPR001223">
    <property type="entry name" value="Glyco_hydro18_cat"/>
</dbReference>
<dbReference type="Proteomes" id="UP000649768">
    <property type="component" value="Unassembled WGS sequence"/>
</dbReference>
<organism evidence="11 12">
    <name type="scientific">Photobacterium arenosum</name>
    <dbReference type="NCBI Taxonomy" id="2774143"/>
    <lineage>
        <taxon>Bacteria</taxon>
        <taxon>Pseudomonadati</taxon>
        <taxon>Pseudomonadota</taxon>
        <taxon>Gammaproteobacteria</taxon>
        <taxon>Vibrionales</taxon>
        <taxon>Vibrionaceae</taxon>
        <taxon>Photobacterium</taxon>
    </lineage>
</organism>
<name>A0ABR9BRB0_9GAMM</name>
<keyword evidence="9" id="KW-0732">Signal</keyword>
<dbReference type="CDD" id="cd02848">
    <property type="entry name" value="E_set_Chitinase_N"/>
    <property type="match status" value="1"/>
</dbReference>
<comment type="catalytic activity">
    <reaction evidence="1">
        <text>Random endo-hydrolysis of N-acetyl-beta-D-glucosaminide (1-&gt;4)-beta-linkages in chitin and chitodextrins.</text>
        <dbReference type="EC" id="3.2.1.14"/>
    </reaction>
</comment>